<evidence type="ECO:0000313" key="12">
    <source>
        <dbReference type="Proteomes" id="UP000640052"/>
    </source>
</evidence>
<proteinExistence type="inferred from homology"/>
<sequence>MGTAVVATLAGVVFVLLGSALAGTLRPRRYSTPADFYVAARAVRPWWNASAISSEYTSAAAYFGLVGLIAAHGAKMLWYSVGAAAGFLVLLVLVVAPLRRSGTYTLSDFAQWRLGSVVVRRVVTVLVLFVGLVYLVAQLHAAGIVLRLLTGFPPWAGWLAVAFVVLAVALAGGMGSSTRVQSLQFWFKLASLAAVAGVLVAIWWRHPAHPPSGPVYTTQVLAGAGDPSTLGVVTVLIASALGVMGLPQIVVRFYTNPDGRAARRTVVAVLGMLSVFYVLPAVFGLLARWYAPPRTPVDQVLLLLPSLMAPGWLGDVLTGLLAAGAFAAFLATSCGVLVAVGGTLSTSLFGGGVGGFRRGALLVVAGALALVWSTPPGASILLVLLAFGLSAATLCPLLVLGVWWRGLSVPGAVAGLVTGAGVTALLVGVRFAGGGFTPLLRYPALVAVPAAFAVMVAISLVTRHRVPPGTDALLARMHLPEELTTPEIDRSSLGGSRSSW</sequence>
<reference evidence="11" key="1">
    <citation type="submission" date="2021-01" db="EMBL/GenBank/DDBJ databases">
        <title>Whole genome shotgun sequence of Acrocarpospora phusangensis NBRC 108782.</title>
        <authorList>
            <person name="Komaki H."/>
            <person name="Tamura T."/>
        </authorList>
    </citation>
    <scope>NUCLEOTIDE SEQUENCE</scope>
    <source>
        <strain evidence="11">NBRC 108782</strain>
    </source>
</reference>
<evidence type="ECO:0008006" key="13">
    <source>
        <dbReference type="Google" id="ProtNLM"/>
    </source>
</evidence>
<name>A0A919UIU1_9ACTN</name>
<comment type="similarity">
    <text evidence="2 9">Belongs to the sodium:solute symporter (SSF) (TC 2.A.21) family.</text>
</comment>
<feature type="transmembrane region" description="Helical" evidence="10">
    <location>
        <begin position="118"/>
        <end position="149"/>
    </location>
</feature>
<feature type="transmembrane region" description="Helical" evidence="10">
    <location>
        <begin position="439"/>
        <end position="461"/>
    </location>
</feature>
<dbReference type="GO" id="GO:0015293">
    <property type="term" value="F:symporter activity"/>
    <property type="evidence" value="ECO:0007669"/>
    <property type="project" value="UniProtKB-KW"/>
</dbReference>
<protein>
    <recommendedName>
        <fullName evidence="13">Cation acetate symporter</fullName>
    </recommendedName>
</protein>
<keyword evidence="5 10" id="KW-0812">Transmembrane</keyword>
<dbReference type="InterPro" id="IPR038377">
    <property type="entry name" value="Na/Glc_symporter_sf"/>
</dbReference>
<evidence type="ECO:0000256" key="6">
    <source>
        <dbReference type="ARBA" id="ARBA00022847"/>
    </source>
</evidence>
<keyword evidence="7 10" id="KW-1133">Transmembrane helix</keyword>
<keyword evidence="6" id="KW-0769">Symport</keyword>
<dbReference type="PROSITE" id="PS50283">
    <property type="entry name" value="NA_SOLUT_SYMP_3"/>
    <property type="match status" value="1"/>
</dbReference>
<evidence type="ECO:0000256" key="10">
    <source>
        <dbReference type="SAM" id="Phobius"/>
    </source>
</evidence>
<dbReference type="Pfam" id="PF00474">
    <property type="entry name" value="SSF"/>
    <property type="match status" value="1"/>
</dbReference>
<feature type="transmembrane region" description="Helical" evidence="10">
    <location>
        <begin position="411"/>
        <end position="433"/>
    </location>
</feature>
<feature type="transmembrane region" description="Helical" evidence="10">
    <location>
        <begin position="380"/>
        <end position="404"/>
    </location>
</feature>
<feature type="transmembrane region" description="Helical" evidence="10">
    <location>
        <begin position="155"/>
        <end position="173"/>
    </location>
</feature>
<dbReference type="GO" id="GO:0006847">
    <property type="term" value="P:plasma membrane acetate transport"/>
    <property type="evidence" value="ECO:0007669"/>
    <property type="project" value="TreeGrafter"/>
</dbReference>
<feature type="transmembrane region" description="Helical" evidence="10">
    <location>
        <begin position="230"/>
        <end position="254"/>
    </location>
</feature>
<gene>
    <name evidence="11" type="ORF">Aph01nite_13810</name>
</gene>
<feature type="transmembrane region" description="Helical" evidence="10">
    <location>
        <begin position="185"/>
        <end position="204"/>
    </location>
</feature>
<dbReference type="PANTHER" id="PTHR48086">
    <property type="entry name" value="SODIUM/PROLINE SYMPORTER-RELATED"/>
    <property type="match status" value="1"/>
</dbReference>
<keyword evidence="3" id="KW-0813">Transport</keyword>
<dbReference type="InterPro" id="IPR001734">
    <property type="entry name" value="Na/solute_symporter"/>
</dbReference>
<evidence type="ECO:0000313" key="11">
    <source>
        <dbReference type="EMBL" id="GIH23071.1"/>
    </source>
</evidence>
<feature type="transmembrane region" description="Helical" evidence="10">
    <location>
        <begin position="356"/>
        <end position="374"/>
    </location>
</feature>
<dbReference type="GO" id="GO:0015123">
    <property type="term" value="F:acetate transmembrane transporter activity"/>
    <property type="evidence" value="ECO:0007669"/>
    <property type="project" value="TreeGrafter"/>
</dbReference>
<accession>A0A919UIU1</accession>
<dbReference type="PANTHER" id="PTHR48086:SF6">
    <property type="entry name" value="CATION_ACETATE SYMPORTER ACTP"/>
    <property type="match status" value="1"/>
</dbReference>
<dbReference type="EMBL" id="BOOA01000008">
    <property type="protein sequence ID" value="GIH23071.1"/>
    <property type="molecule type" value="Genomic_DNA"/>
</dbReference>
<organism evidence="11 12">
    <name type="scientific">Acrocarpospora phusangensis</name>
    <dbReference type="NCBI Taxonomy" id="1070424"/>
    <lineage>
        <taxon>Bacteria</taxon>
        <taxon>Bacillati</taxon>
        <taxon>Actinomycetota</taxon>
        <taxon>Actinomycetes</taxon>
        <taxon>Streptosporangiales</taxon>
        <taxon>Streptosporangiaceae</taxon>
        <taxon>Acrocarpospora</taxon>
    </lineage>
</organism>
<evidence type="ECO:0000256" key="7">
    <source>
        <dbReference type="ARBA" id="ARBA00022989"/>
    </source>
</evidence>
<dbReference type="GO" id="GO:0005886">
    <property type="term" value="C:plasma membrane"/>
    <property type="evidence" value="ECO:0007669"/>
    <property type="project" value="UniProtKB-SubCell"/>
</dbReference>
<evidence type="ECO:0000256" key="1">
    <source>
        <dbReference type="ARBA" id="ARBA00004651"/>
    </source>
</evidence>
<evidence type="ECO:0000256" key="5">
    <source>
        <dbReference type="ARBA" id="ARBA00022692"/>
    </source>
</evidence>
<evidence type="ECO:0000256" key="9">
    <source>
        <dbReference type="RuleBase" id="RU362091"/>
    </source>
</evidence>
<feature type="transmembrane region" description="Helical" evidence="10">
    <location>
        <begin position="76"/>
        <end position="98"/>
    </location>
</feature>
<evidence type="ECO:0000256" key="8">
    <source>
        <dbReference type="ARBA" id="ARBA00023136"/>
    </source>
</evidence>
<comment type="caution">
    <text evidence="11">The sequence shown here is derived from an EMBL/GenBank/DDBJ whole genome shotgun (WGS) entry which is preliminary data.</text>
</comment>
<dbReference type="AlphaFoldDB" id="A0A919UIU1"/>
<keyword evidence="8 10" id="KW-0472">Membrane</keyword>
<dbReference type="Gene3D" id="1.20.1730.10">
    <property type="entry name" value="Sodium/glucose cotransporter"/>
    <property type="match status" value="1"/>
</dbReference>
<keyword evidence="12" id="KW-1185">Reference proteome</keyword>
<feature type="transmembrane region" description="Helical" evidence="10">
    <location>
        <begin position="266"/>
        <end position="291"/>
    </location>
</feature>
<comment type="subcellular location">
    <subcellularLocation>
        <location evidence="1">Cell membrane</location>
        <topology evidence="1">Multi-pass membrane protein</topology>
    </subcellularLocation>
</comment>
<dbReference type="Proteomes" id="UP000640052">
    <property type="component" value="Unassembled WGS sequence"/>
</dbReference>
<evidence type="ECO:0000256" key="2">
    <source>
        <dbReference type="ARBA" id="ARBA00006434"/>
    </source>
</evidence>
<dbReference type="RefSeq" id="WP_204039901.1">
    <property type="nucleotide sequence ID" value="NZ_BOOA01000008.1"/>
</dbReference>
<keyword evidence="4" id="KW-1003">Cell membrane</keyword>
<evidence type="ECO:0000256" key="4">
    <source>
        <dbReference type="ARBA" id="ARBA00022475"/>
    </source>
</evidence>
<evidence type="ECO:0000256" key="3">
    <source>
        <dbReference type="ARBA" id="ARBA00022448"/>
    </source>
</evidence>
<feature type="transmembrane region" description="Helical" evidence="10">
    <location>
        <begin position="311"/>
        <end position="344"/>
    </location>
</feature>
<dbReference type="InterPro" id="IPR050277">
    <property type="entry name" value="Sodium:Solute_Symporter"/>
</dbReference>